<keyword evidence="3" id="KW-1185">Reference proteome</keyword>
<organism evidence="2 3">
    <name type="scientific">[Clostridium] methylpentosum DSM 5476</name>
    <dbReference type="NCBI Taxonomy" id="537013"/>
    <lineage>
        <taxon>Bacteria</taxon>
        <taxon>Bacillati</taxon>
        <taxon>Bacillota</taxon>
        <taxon>Clostridia</taxon>
        <taxon>Eubacteriales</taxon>
        <taxon>Oscillospiraceae</taxon>
        <taxon>Oscillospiraceae incertae sedis</taxon>
    </lineage>
</organism>
<keyword evidence="1" id="KW-0812">Transmembrane</keyword>
<accession>C0EHR1</accession>
<comment type="caution">
    <text evidence="2">The sequence shown here is derived from an EMBL/GenBank/DDBJ whole genome shotgun (WGS) entry which is preliminary data.</text>
</comment>
<name>C0EHR1_9FIRM</name>
<dbReference type="AlphaFoldDB" id="C0EHR1"/>
<dbReference type="HOGENOM" id="CLU_2896149_0_0_9"/>
<dbReference type="EMBL" id="ACEC01000119">
    <property type="protein sequence ID" value="EEG28991.1"/>
    <property type="molecule type" value="Genomic_DNA"/>
</dbReference>
<gene>
    <name evidence="2" type="ORF">CLOSTMETH_03406</name>
</gene>
<feature type="transmembrane region" description="Helical" evidence="1">
    <location>
        <begin position="25"/>
        <end position="43"/>
    </location>
</feature>
<protein>
    <submittedName>
        <fullName evidence="2">Uncharacterized protein</fullName>
    </submittedName>
</protein>
<keyword evidence="1" id="KW-1133">Transmembrane helix</keyword>
<proteinExistence type="predicted"/>
<evidence type="ECO:0000313" key="3">
    <source>
        <dbReference type="Proteomes" id="UP000003340"/>
    </source>
</evidence>
<sequence>MNYSEKHRHYRETTFGSRIELQRRWFWILFHLSFGANVIWWFHLQLHCEKGLLSAFLCFSCV</sequence>
<evidence type="ECO:0000313" key="2">
    <source>
        <dbReference type="EMBL" id="EEG28991.1"/>
    </source>
</evidence>
<reference evidence="2 3" key="2">
    <citation type="submission" date="2009-02" db="EMBL/GenBank/DDBJ databases">
        <title>Draft genome sequence of Clostridium methylpentosum (DSM 5476).</title>
        <authorList>
            <person name="Sudarsanam P."/>
            <person name="Ley R."/>
            <person name="Guruge J."/>
            <person name="Turnbaugh P.J."/>
            <person name="Mahowald M."/>
            <person name="Liep D."/>
            <person name="Gordon J."/>
        </authorList>
    </citation>
    <scope>NUCLEOTIDE SEQUENCE [LARGE SCALE GENOMIC DNA]</scope>
    <source>
        <strain evidence="2 3">DSM 5476</strain>
    </source>
</reference>
<dbReference type="Proteomes" id="UP000003340">
    <property type="component" value="Unassembled WGS sequence"/>
</dbReference>
<evidence type="ECO:0000256" key="1">
    <source>
        <dbReference type="SAM" id="Phobius"/>
    </source>
</evidence>
<reference evidence="2 3" key="1">
    <citation type="submission" date="2009-01" db="EMBL/GenBank/DDBJ databases">
        <authorList>
            <person name="Fulton L."/>
            <person name="Clifton S."/>
            <person name="Fulton B."/>
            <person name="Xu J."/>
            <person name="Minx P."/>
            <person name="Pepin K.H."/>
            <person name="Johnson M."/>
            <person name="Bhonagiri V."/>
            <person name="Nash W.E."/>
            <person name="Mardis E.R."/>
            <person name="Wilson R.K."/>
        </authorList>
    </citation>
    <scope>NUCLEOTIDE SEQUENCE [LARGE SCALE GENOMIC DNA]</scope>
    <source>
        <strain evidence="2 3">DSM 5476</strain>
    </source>
</reference>
<keyword evidence="1" id="KW-0472">Membrane</keyword>